<proteinExistence type="predicted"/>
<comment type="caution">
    <text evidence="3">The sequence shown here is derived from an EMBL/GenBank/DDBJ whole genome shotgun (WGS) entry which is preliminary data.</text>
</comment>
<reference evidence="3 4" key="1">
    <citation type="journal article" date="2015" name="Nature">
        <title>rRNA introns, odd ribosomes, and small enigmatic genomes across a large radiation of phyla.</title>
        <authorList>
            <person name="Brown C.T."/>
            <person name="Hug L.A."/>
            <person name="Thomas B.C."/>
            <person name="Sharon I."/>
            <person name="Castelle C.J."/>
            <person name="Singh A."/>
            <person name="Wilkins M.J."/>
            <person name="Williams K.H."/>
            <person name="Banfield J.F."/>
        </authorList>
    </citation>
    <scope>NUCLEOTIDE SEQUENCE [LARGE SCALE GENOMIC DNA]</scope>
</reference>
<keyword evidence="2" id="KW-0472">Membrane</keyword>
<name>A0A0G1DL71_9BACT</name>
<feature type="region of interest" description="Disordered" evidence="1">
    <location>
        <begin position="35"/>
        <end position="72"/>
    </location>
</feature>
<dbReference type="AlphaFoldDB" id="A0A0G1DL71"/>
<keyword evidence="2" id="KW-0812">Transmembrane</keyword>
<feature type="compositionally biased region" description="Low complexity" evidence="1">
    <location>
        <begin position="35"/>
        <end position="46"/>
    </location>
</feature>
<gene>
    <name evidence="3" type="ORF">UV73_C0002G0041</name>
</gene>
<evidence type="ECO:0000313" key="3">
    <source>
        <dbReference type="EMBL" id="KKS98327.1"/>
    </source>
</evidence>
<accession>A0A0G1DL71</accession>
<protein>
    <submittedName>
        <fullName evidence="3">Uncharacterized protein</fullName>
    </submittedName>
</protein>
<evidence type="ECO:0000256" key="1">
    <source>
        <dbReference type="SAM" id="MobiDB-lite"/>
    </source>
</evidence>
<dbReference type="EMBL" id="LCFP01000002">
    <property type="protein sequence ID" value="KKS98327.1"/>
    <property type="molecule type" value="Genomic_DNA"/>
</dbReference>
<evidence type="ECO:0000256" key="2">
    <source>
        <dbReference type="SAM" id="Phobius"/>
    </source>
</evidence>
<feature type="transmembrane region" description="Helical" evidence="2">
    <location>
        <begin position="6"/>
        <end position="27"/>
    </location>
</feature>
<dbReference type="STRING" id="1618443.UV73_C0002G0041"/>
<organism evidence="3 4">
    <name type="scientific">Candidatus Gottesmanbacteria bacterium GW2011_GWA2_43_14</name>
    <dbReference type="NCBI Taxonomy" id="1618443"/>
    <lineage>
        <taxon>Bacteria</taxon>
        <taxon>Candidatus Gottesmaniibacteriota</taxon>
    </lineage>
</organism>
<keyword evidence="2" id="KW-1133">Transmembrane helix</keyword>
<sequence>MSQKGFIYIVIIIFVVAIAGTIGYFALLKKQTPTTETNQLQQTNTPVTPQIQTTKNNPTATPPPVTPKSVTQKNVDDCNSISNSSFRSINQYEVGLGPNGPAMGYWGIQFQKGTTLSDYGEPTFQWGHSDVSESGTYTCKDNVLQVKFFAYSITAYYDGSKKILTWDGVEYKKVE</sequence>
<dbReference type="Proteomes" id="UP000034894">
    <property type="component" value="Unassembled WGS sequence"/>
</dbReference>
<evidence type="ECO:0000313" key="4">
    <source>
        <dbReference type="Proteomes" id="UP000034894"/>
    </source>
</evidence>